<dbReference type="PANTHER" id="PTHR12534">
    <property type="entry name" value="30S RIBOSOMAL PROTEIN S2 PROKARYOTIC AND ORGANELLAR"/>
    <property type="match status" value="1"/>
</dbReference>
<dbReference type="CDD" id="cd01425">
    <property type="entry name" value="RPS2"/>
    <property type="match status" value="1"/>
</dbReference>
<accession>A0A919L7U2</accession>
<evidence type="ECO:0000256" key="6">
    <source>
        <dbReference type="SAM" id="MobiDB-lite"/>
    </source>
</evidence>
<keyword evidence="2 5" id="KW-0689">Ribosomal protein</keyword>
<feature type="region of interest" description="Disordered" evidence="6">
    <location>
        <begin position="1"/>
        <end position="86"/>
    </location>
</feature>
<comment type="caution">
    <text evidence="7">The sequence shown here is derived from an EMBL/GenBank/DDBJ whole genome shotgun (WGS) entry which is preliminary data.</text>
</comment>
<dbReference type="AlphaFoldDB" id="A0A919L7U2"/>
<evidence type="ECO:0000313" key="7">
    <source>
        <dbReference type="EMBL" id="GHH86589.1"/>
    </source>
</evidence>
<dbReference type="Gene3D" id="1.10.287.610">
    <property type="entry name" value="Helix hairpin bin"/>
    <property type="match status" value="1"/>
</dbReference>
<evidence type="ECO:0000256" key="5">
    <source>
        <dbReference type="HAMAP-Rule" id="MF_00291"/>
    </source>
</evidence>
<dbReference type="Gene3D" id="3.40.50.10490">
    <property type="entry name" value="Glucose-6-phosphate isomerase like protein, domain 1"/>
    <property type="match status" value="1"/>
</dbReference>
<dbReference type="InterPro" id="IPR001865">
    <property type="entry name" value="Ribosomal_uS2"/>
</dbReference>
<dbReference type="NCBIfam" id="TIGR01011">
    <property type="entry name" value="rpsB_bact"/>
    <property type="match status" value="1"/>
</dbReference>
<reference evidence="7" key="2">
    <citation type="submission" date="2020-09" db="EMBL/GenBank/DDBJ databases">
        <authorList>
            <person name="Sun Q."/>
            <person name="Ohkuma M."/>
        </authorList>
    </citation>
    <scope>NUCLEOTIDE SEQUENCE</scope>
    <source>
        <strain evidence="7">JCM 5069</strain>
    </source>
</reference>
<name>A0A919L7U2_9ACTN</name>
<evidence type="ECO:0000256" key="2">
    <source>
        <dbReference type="ARBA" id="ARBA00022980"/>
    </source>
</evidence>
<dbReference type="InterPro" id="IPR018130">
    <property type="entry name" value="Ribosomal_uS2_CS"/>
</dbReference>
<dbReference type="GO" id="GO:0022627">
    <property type="term" value="C:cytosolic small ribosomal subunit"/>
    <property type="evidence" value="ECO:0007669"/>
    <property type="project" value="TreeGrafter"/>
</dbReference>
<feature type="compositionally biased region" description="Low complexity" evidence="6">
    <location>
        <begin position="130"/>
        <end position="159"/>
    </location>
</feature>
<dbReference type="PROSITE" id="PS00962">
    <property type="entry name" value="RIBOSOMAL_S2_1"/>
    <property type="match status" value="1"/>
</dbReference>
<keyword evidence="8" id="KW-1185">Reference proteome</keyword>
<dbReference type="FunFam" id="1.10.287.610:FF:000001">
    <property type="entry name" value="30S ribosomal protein S2"/>
    <property type="match status" value="1"/>
</dbReference>
<dbReference type="GO" id="GO:0006412">
    <property type="term" value="P:translation"/>
    <property type="evidence" value="ECO:0007669"/>
    <property type="project" value="UniProtKB-UniRule"/>
</dbReference>
<dbReference type="SUPFAM" id="SSF52313">
    <property type="entry name" value="Ribosomal protein S2"/>
    <property type="match status" value="1"/>
</dbReference>
<dbReference type="Pfam" id="PF00318">
    <property type="entry name" value="Ribosomal_S2"/>
    <property type="match status" value="1"/>
</dbReference>
<feature type="region of interest" description="Disordered" evidence="6">
    <location>
        <begin position="109"/>
        <end position="161"/>
    </location>
</feature>
<evidence type="ECO:0000256" key="1">
    <source>
        <dbReference type="ARBA" id="ARBA00006242"/>
    </source>
</evidence>
<feature type="region of interest" description="Disordered" evidence="6">
    <location>
        <begin position="220"/>
        <end position="260"/>
    </location>
</feature>
<organism evidence="7 8">
    <name type="scientific">Streptomyces sulfonofaciens</name>
    <dbReference type="NCBI Taxonomy" id="68272"/>
    <lineage>
        <taxon>Bacteria</taxon>
        <taxon>Bacillati</taxon>
        <taxon>Actinomycetota</taxon>
        <taxon>Actinomycetes</taxon>
        <taxon>Kitasatosporales</taxon>
        <taxon>Streptomycetaceae</taxon>
        <taxon>Streptomyces</taxon>
    </lineage>
</organism>
<dbReference type="InterPro" id="IPR005706">
    <property type="entry name" value="Ribosomal_uS2_bac/mit/plastid"/>
</dbReference>
<dbReference type="Proteomes" id="UP000603708">
    <property type="component" value="Unassembled WGS sequence"/>
</dbReference>
<feature type="compositionally biased region" description="Low complexity" evidence="6">
    <location>
        <begin position="109"/>
        <end position="121"/>
    </location>
</feature>
<feature type="compositionally biased region" description="Low complexity" evidence="6">
    <location>
        <begin position="40"/>
        <end position="64"/>
    </location>
</feature>
<feature type="compositionally biased region" description="Basic and acidic residues" evidence="6">
    <location>
        <begin position="503"/>
        <end position="531"/>
    </location>
</feature>
<feature type="compositionally biased region" description="Basic and acidic residues" evidence="6">
    <location>
        <begin position="557"/>
        <end position="568"/>
    </location>
</feature>
<feature type="compositionally biased region" description="Low complexity" evidence="6">
    <location>
        <begin position="532"/>
        <end position="555"/>
    </location>
</feature>
<comment type="similarity">
    <text evidence="1 5">Belongs to the universal ribosomal protein uS2 family.</text>
</comment>
<evidence type="ECO:0000256" key="4">
    <source>
        <dbReference type="ARBA" id="ARBA00035256"/>
    </source>
</evidence>
<dbReference type="EMBL" id="BNCD01000023">
    <property type="protein sequence ID" value="GHH86589.1"/>
    <property type="molecule type" value="Genomic_DNA"/>
</dbReference>
<gene>
    <name evidence="5" type="primary">rpsB</name>
    <name evidence="7" type="ORF">GCM10018793_59030</name>
</gene>
<evidence type="ECO:0000256" key="3">
    <source>
        <dbReference type="ARBA" id="ARBA00023274"/>
    </source>
</evidence>
<proteinExistence type="inferred from homology"/>
<sequence length="568" mass="59870">MPSADVSADPARDTLPVSLAYPAPGGCGASVTPPVPLTPAGPRGPRASAAPVPAPARSAVSAAPVPAPDRPGTSAAPAPARTGSGVPVGWGVPVGSGALCASALRPASAATTGPAPAAERAPAPEPAPVHTPTGAAPATPAQTAATTTATTPTRTAPRPRITDLAPAHVPASVPLKVPPRPPRRWILARICGLLAGCGQRRHPPRHRSRTLLMAIRATGSTSHAPTSALHRRCPRSSVPRGTARRGVRRDRHPAEAQPRTKENTAMAVVTMRELLESGVHFGHQTRRWNPKMKRFIFTERNGIYIIDLLQSLSYIDRAYEFVKETVAHGGTVMFVGTKKQAQEAISEQATRVGMPYVNQRWLGGMLTNFSTVYKRLQRLKELEQIDFEDVAASGLTKKELLVLSREKAKLEKTLGGIREMSKVPSAVWIVDTKKEHIAVGEARKLNIPVVAILDTNCDPDEVDYKIPGNDDAIRSVTLLTRVIADAVAEGLIARSGVATGDSKPGEKAAGEPLAEWERDLLEGEKKADEAGAKAADAADQPATEQPAAAEQPAEAAETEKPAADAEQA</sequence>
<dbReference type="InterPro" id="IPR023591">
    <property type="entry name" value="Ribosomal_uS2_flav_dom_sf"/>
</dbReference>
<dbReference type="GO" id="GO:0003735">
    <property type="term" value="F:structural constituent of ribosome"/>
    <property type="evidence" value="ECO:0007669"/>
    <property type="project" value="InterPro"/>
</dbReference>
<evidence type="ECO:0000313" key="8">
    <source>
        <dbReference type="Proteomes" id="UP000603708"/>
    </source>
</evidence>
<reference evidence="7" key="1">
    <citation type="journal article" date="2014" name="Int. J. Syst. Evol. Microbiol.">
        <title>Complete genome sequence of Corynebacterium casei LMG S-19264T (=DSM 44701T), isolated from a smear-ripened cheese.</title>
        <authorList>
            <consortium name="US DOE Joint Genome Institute (JGI-PGF)"/>
            <person name="Walter F."/>
            <person name="Albersmeier A."/>
            <person name="Kalinowski J."/>
            <person name="Ruckert C."/>
        </authorList>
    </citation>
    <scope>NUCLEOTIDE SEQUENCE</scope>
    <source>
        <strain evidence="7">JCM 5069</strain>
    </source>
</reference>
<protein>
    <recommendedName>
        <fullName evidence="4 5">Small ribosomal subunit protein uS2</fullName>
    </recommendedName>
</protein>
<feature type="region of interest" description="Disordered" evidence="6">
    <location>
        <begin position="497"/>
        <end position="568"/>
    </location>
</feature>
<feature type="compositionally biased region" description="Basic residues" evidence="6">
    <location>
        <begin position="242"/>
        <end position="251"/>
    </location>
</feature>
<dbReference type="PANTHER" id="PTHR12534:SF0">
    <property type="entry name" value="SMALL RIBOSOMAL SUBUNIT PROTEIN US2M"/>
    <property type="match status" value="1"/>
</dbReference>
<dbReference type="PRINTS" id="PR00395">
    <property type="entry name" value="RIBOSOMALS2"/>
</dbReference>
<keyword evidence="3 5" id="KW-0687">Ribonucleoprotein</keyword>
<dbReference type="HAMAP" id="MF_00291_B">
    <property type="entry name" value="Ribosomal_uS2_B"/>
    <property type="match status" value="1"/>
</dbReference>